<sequence>MKRLTHILISLVYFSSFYLGASSTLQLVTLEYPPYIEHHNDKISGVAVELVKEIFAELKQPISIQVLPWARALNNIQHGRSDAIFTAFKNQEREQFADYSQQVLFTQNISLITLIDSELSSIDFFQRDLSSLSICVVNRVSYGKRMDDLLDTGVFKVIFKRNKTEDCAHLVRAKRADVWVNNEFGARSIMVRNGLDQSLKILVPSLEATPSYIAFSKLRQHHDLKNEFDAELAAMKRDGRYQALIERYFDSLRVEPSGE</sequence>
<evidence type="ECO:0000259" key="1">
    <source>
        <dbReference type="SMART" id="SM00062"/>
    </source>
</evidence>
<evidence type="ECO:0000313" key="2">
    <source>
        <dbReference type="EMBL" id="KGY08776.1"/>
    </source>
</evidence>
<dbReference type="AlphaFoldDB" id="A0A0A5HZ18"/>
<dbReference type="STRING" id="379097.SE23_12145"/>
<protein>
    <submittedName>
        <fullName evidence="2">Amino acid ABC transporter</fullName>
    </submittedName>
</protein>
<dbReference type="Pfam" id="PF00497">
    <property type="entry name" value="SBP_bac_3"/>
    <property type="match status" value="1"/>
</dbReference>
<dbReference type="Proteomes" id="UP000030451">
    <property type="component" value="Unassembled WGS sequence"/>
</dbReference>
<gene>
    <name evidence="2" type="ORF">NM06_10200</name>
</gene>
<dbReference type="Gene3D" id="3.40.190.10">
    <property type="entry name" value="Periplasmic binding protein-like II"/>
    <property type="match status" value="2"/>
</dbReference>
<dbReference type="PANTHER" id="PTHR38834">
    <property type="entry name" value="PERIPLASMIC SUBSTRATE BINDING PROTEIN FAMILY 3"/>
    <property type="match status" value="1"/>
</dbReference>
<dbReference type="SMART" id="SM00062">
    <property type="entry name" value="PBPb"/>
    <property type="match status" value="1"/>
</dbReference>
<feature type="domain" description="Solute-binding protein family 3/N-terminal" evidence="1">
    <location>
        <begin position="24"/>
        <end position="252"/>
    </location>
</feature>
<proteinExistence type="predicted"/>
<organism evidence="2 3">
    <name type="scientific">Photobacterium sp. (strain ATCC 43367)</name>
    <dbReference type="NCBI Taxonomy" id="379097"/>
    <lineage>
        <taxon>Bacteria</taxon>
        <taxon>Pseudomonadati</taxon>
        <taxon>Pseudomonadota</taxon>
        <taxon>Gammaproteobacteria</taxon>
        <taxon>Vibrionales</taxon>
        <taxon>Vibrionaceae</taxon>
        <taxon>Vibrio</taxon>
        <taxon>Vibrio oreintalis group</taxon>
    </lineage>
</organism>
<comment type="caution">
    <text evidence="2">The sequence shown here is derived from an EMBL/GenBank/DDBJ whole genome shotgun (WGS) entry which is preliminary data.</text>
</comment>
<name>A0A0A5HZ18_PHOS4</name>
<dbReference type="SUPFAM" id="SSF53850">
    <property type="entry name" value="Periplasmic binding protein-like II"/>
    <property type="match status" value="1"/>
</dbReference>
<dbReference type="OrthoDB" id="7354650at2"/>
<evidence type="ECO:0000313" key="3">
    <source>
        <dbReference type="Proteomes" id="UP000030451"/>
    </source>
</evidence>
<reference evidence="2 3" key="1">
    <citation type="submission" date="2014-10" db="EMBL/GenBank/DDBJ databases">
        <title>Genome sequencing of Vibrio sinaloensis T08.</title>
        <authorList>
            <person name="Chan K.-G."/>
            <person name="Mohamad N.I."/>
        </authorList>
    </citation>
    <scope>NUCLEOTIDE SEQUENCE [LARGE SCALE GENOMIC DNA]</scope>
    <source>
        <strain evidence="2 3">T08</strain>
    </source>
</reference>
<dbReference type="InterPro" id="IPR001638">
    <property type="entry name" value="Solute-binding_3/MltF_N"/>
</dbReference>
<dbReference type="EMBL" id="JRWP01000019">
    <property type="protein sequence ID" value="KGY08776.1"/>
    <property type="molecule type" value="Genomic_DNA"/>
</dbReference>
<accession>A0A0A5HZ18</accession>
<dbReference type="PANTHER" id="PTHR38834:SF3">
    <property type="entry name" value="SOLUTE-BINDING PROTEIN FAMILY 3_N-TERMINAL DOMAIN-CONTAINING PROTEIN"/>
    <property type="match status" value="1"/>
</dbReference>